<dbReference type="Proteomes" id="UP000289792">
    <property type="component" value="Unassembled WGS sequence"/>
</dbReference>
<feature type="domain" description="DUF2383" evidence="1">
    <location>
        <begin position="10"/>
        <end position="117"/>
    </location>
</feature>
<dbReference type="CDD" id="cd00657">
    <property type="entry name" value="Ferritin_like"/>
    <property type="match status" value="1"/>
</dbReference>
<dbReference type="InterPro" id="IPR009078">
    <property type="entry name" value="Ferritin-like_SF"/>
</dbReference>
<dbReference type="PIRSF" id="PIRSF029477">
    <property type="entry name" value="UCP029477"/>
    <property type="match status" value="1"/>
</dbReference>
<comment type="caution">
    <text evidence="2">The sequence shown here is derived from an EMBL/GenBank/DDBJ whole genome shotgun (WGS) entry which is preliminary data.</text>
</comment>
<protein>
    <submittedName>
        <fullName evidence="2">PA2169 family four-helix-bundle protein</fullName>
    </submittedName>
</protein>
<dbReference type="InterPro" id="IPR016920">
    <property type="entry name" value="UCP029477"/>
</dbReference>
<dbReference type="InterPro" id="IPR012347">
    <property type="entry name" value="Ferritin-like"/>
</dbReference>
<evidence type="ECO:0000313" key="3">
    <source>
        <dbReference type="Proteomes" id="UP000289792"/>
    </source>
</evidence>
<organism evidence="2 3">
    <name type="scientific">Gelidibacter gilvus</name>
    <dbReference type="NCBI Taxonomy" id="59602"/>
    <lineage>
        <taxon>Bacteria</taxon>
        <taxon>Pseudomonadati</taxon>
        <taxon>Bacteroidota</taxon>
        <taxon>Flavobacteriia</taxon>
        <taxon>Flavobacteriales</taxon>
        <taxon>Flavobacteriaceae</taxon>
        <taxon>Gelidibacter</taxon>
    </lineage>
</organism>
<dbReference type="InterPro" id="IPR011971">
    <property type="entry name" value="CHP02284"/>
</dbReference>
<dbReference type="InterPro" id="IPR019052">
    <property type="entry name" value="DUF2383"/>
</dbReference>
<dbReference type="AlphaFoldDB" id="A0A4Q0XBB2"/>
<dbReference type="Gene3D" id="1.20.1260.10">
    <property type="match status" value="1"/>
</dbReference>
<dbReference type="EMBL" id="SDDZ01000018">
    <property type="protein sequence ID" value="RXJ44398.1"/>
    <property type="molecule type" value="Genomic_DNA"/>
</dbReference>
<accession>A0A4Q0XBB2</accession>
<evidence type="ECO:0000259" key="1">
    <source>
        <dbReference type="Pfam" id="PF09537"/>
    </source>
</evidence>
<keyword evidence="3" id="KW-1185">Reference proteome</keyword>
<sequence>MSNYTDKLGNRLNDLLEKNYDAEKGFKMAAENAKHGGLKTYFSGKAQERYNFGHELKTELKNFGQEPDKGGSVTGAAHRTWMEVKSWFSTDDDEAMLEEAIRGEKASVAEYKDVLNETALPGSIQQLLETQKNAIEHGLVNIKRLEDLA</sequence>
<proteinExistence type="predicted"/>
<dbReference type="SUPFAM" id="SSF47240">
    <property type="entry name" value="Ferritin-like"/>
    <property type="match status" value="1"/>
</dbReference>
<reference evidence="2 3" key="1">
    <citation type="submission" date="2019-01" db="EMBL/GenBank/DDBJ databases">
        <title>Genome sequence of the Antarctic species Gelidibacter gilvus ACAM 158(T).</title>
        <authorList>
            <person name="Bowman J.P."/>
        </authorList>
    </citation>
    <scope>NUCLEOTIDE SEQUENCE [LARGE SCALE GENOMIC DNA]</scope>
    <source>
        <strain evidence="2 3">IC158</strain>
    </source>
</reference>
<dbReference type="RefSeq" id="WP_129018869.1">
    <property type="nucleotide sequence ID" value="NZ_SDDZ01000018.1"/>
</dbReference>
<gene>
    <name evidence="2" type="ORF">ESZ48_17875</name>
</gene>
<name>A0A4Q0XBB2_9FLAO</name>
<dbReference type="NCBIfam" id="TIGR02284">
    <property type="entry name" value="PA2169 family four-helix-bundle protein"/>
    <property type="match status" value="1"/>
</dbReference>
<evidence type="ECO:0000313" key="2">
    <source>
        <dbReference type="EMBL" id="RXJ44398.1"/>
    </source>
</evidence>
<dbReference type="OrthoDB" id="282393at2"/>
<dbReference type="Pfam" id="PF09537">
    <property type="entry name" value="DUF2383"/>
    <property type="match status" value="1"/>
</dbReference>